<evidence type="ECO:0000313" key="2">
    <source>
        <dbReference type="Proteomes" id="UP000701801"/>
    </source>
</evidence>
<sequence length="132" mass="15222">MIDFERTAANWGRQGEGFSVFIAADSWQNICRLCTGRLSNRILLRENAYAAPYREQIECPRGQANYELPVDKKKVRRCASVASKEDALTTLYRREDMQNTSDQSRGQIWARVAKLGNQYGTDKGLRRQEKRC</sequence>
<accession>A0A9N9Q378</accession>
<dbReference type="EMBL" id="CAJVRM010000064">
    <property type="protein sequence ID" value="CAG8973127.1"/>
    <property type="molecule type" value="Genomic_DNA"/>
</dbReference>
<evidence type="ECO:0000313" key="1">
    <source>
        <dbReference type="EMBL" id="CAG8973127.1"/>
    </source>
</evidence>
<dbReference type="AlphaFoldDB" id="A0A9N9Q378"/>
<comment type="caution">
    <text evidence="1">The sequence shown here is derived from an EMBL/GenBank/DDBJ whole genome shotgun (WGS) entry which is preliminary data.</text>
</comment>
<gene>
    <name evidence="1" type="ORF">HYALB_00008658</name>
</gene>
<dbReference type="Proteomes" id="UP000701801">
    <property type="component" value="Unassembled WGS sequence"/>
</dbReference>
<name>A0A9N9Q378_9HELO</name>
<proteinExistence type="predicted"/>
<protein>
    <submittedName>
        <fullName evidence="1">Uncharacterized protein</fullName>
    </submittedName>
</protein>
<organism evidence="1 2">
    <name type="scientific">Hymenoscyphus albidus</name>
    <dbReference type="NCBI Taxonomy" id="595503"/>
    <lineage>
        <taxon>Eukaryota</taxon>
        <taxon>Fungi</taxon>
        <taxon>Dikarya</taxon>
        <taxon>Ascomycota</taxon>
        <taxon>Pezizomycotina</taxon>
        <taxon>Leotiomycetes</taxon>
        <taxon>Helotiales</taxon>
        <taxon>Helotiaceae</taxon>
        <taxon>Hymenoscyphus</taxon>
    </lineage>
</organism>
<reference evidence="1" key="1">
    <citation type="submission" date="2021-07" db="EMBL/GenBank/DDBJ databases">
        <authorList>
            <person name="Durling M."/>
        </authorList>
    </citation>
    <scope>NUCLEOTIDE SEQUENCE</scope>
</reference>
<keyword evidence="2" id="KW-1185">Reference proteome</keyword>